<gene>
    <name evidence="2" type="ORF">V8G54_022465</name>
</gene>
<keyword evidence="3" id="KW-1185">Reference proteome</keyword>
<feature type="signal peptide" evidence="1">
    <location>
        <begin position="1"/>
        <end position="18"/>
    </location>
</feature>
<dbReference type="Proteomes" id="UP001374535">
    <property type="component" value="Chromosome 7"/>
</dbReference>
<feature type="chain" id="PRO_5042934372" evidence="1">
    <location>
        <begin position="19"/>
        <end position="150"/>
    </location>
</feature>
<reference evidence="2 3" key="1">
    <citation type="journal article" date="2023" name="Life. Sci Alliance">
        <title>Evolutionary insights into 3D genome organization and epigenetic landscape of Vigna mungo.</title>
        <authorList>
            <person name="Junaid A."/>
            <person name="Singh B."/>
            <person name="Bhatia S."/>
        </authorList>
    </citation>
    <scope>NUCLEOTIDE SEQUENCE [LARGE SCALE GENOMIC DNA]</scope>
    <source>
        <strain evidence="2">Urdbean</strain>
    </source>
</reference>
<evidence type="ECO:0000313" key="3">
    <source>
        <dbReference type="Proteomes" id="UP001374535"/>
    </source>
</evidence>
<dbReference type="AlphaFoldDB" id="A0AAQ3RNB8"/>
<accession>A0AAQ3RNB8</accession>
<proteinExistence type="predicted"/>
<evidence type="ECO:0000313" key="2">
    <source>
        <dbReference type="EMBL" id="WVZ01659.1"/>
    </source>
</evidence>
<protein>
    <submittedName>
        <fullName evidence="2">Uncharacterized protein</fullName>
    </submittedName>
</protein>
<evidence type="ECO:0000256" key="1">
    <source>
        <dbReference type="SAM" id="SignalP"/>
    </source>
</evidence>
<dbReference type="EMBL" id="CP144694">
    <property type="protein sequence ID" value="WVZ01659.1"/>
    <property type="molecule type" value="Genomic_DNA"/>
</dbReference>
<sequence length="150" mass="15564">MTGFAAVVACTAAAASTASTTAIAASASTISSSVSTASSTTTSTAISTATITATTGSLDTGTIRTSDINSLSASVRVRFDGKLNGFSLSEASETVRFDLRLMNEKILGTIIGGYEPKPLLIVEPFHLSTHFPTHLVFLRHKPSAHKPTLF</sequence>
<feature type="non-terminal residue" evidence="2">
    <location>
        <position position="150"/>
    </location>
</feature>
<name>A0AAQ3RNB8_VIGMU</name>
<keyword evidence="1" id="KW-0732">Signal</keyword>
<organism evidence="2 3">
    <name type="scientific">Vigna mungo</name>
    <name type="common">Black gram</name>
    <name type="synonym">Phaseolus mungo</name>
    <dbReference type="NCBI Taxonomy" id="3915"/>
    <lineage>
        <taxon>Eukaryota</taxon>
        <taxon>Viridiplantae</taxon>
        <taxon>Streptophyta</taxon>
        <taxon>Embryophyta</taxon>
        <taxon>Tracheophyta</taxon>
        <taxon>Spermatophyta</taxon>
        <taxon>Magnoliopsida</taxon>
        <taxon>eudicotyledons</taxon>
        <taxon>Gunneridae</taxon>
        <taxon>Pentapetalae</taxon>
        <taxon>rosids</taxon>
        <taxon>fabids</taxon>
        <taxon>Fabales</taxon>
        <taxon>Fabaceae</taxon>
        <taxon>Papilionoideae</taxon>
        <taxon>50 kb inversion clade</taxon>
        <taxon>NPAAA clade</taxon>
        <taxon>indigoferoid/millettioid clade</taxon>
        <taxon>Phaseoleae</taxon>
        <taxon>Vigna</taxon>
    </lineage>
</organism>